<dbReference type="GeneID" id="38785233"/>
<evidence type="ECO:0000313" key="3">
    <source>
        <dbReference type="Proteomes" id="UP000287166"/>
    </source>
</evidence>
<dbReference type="Pfam" id="PF18759">
    <property type="entry name" value="Plavaka"/>
    <property type="match status" value="1"/>
</dbReference>
<dbReference type="InParanoid" id="A0A401H1K0"/>
<feature type="compositionally biased region" description="Polar residues" evidence="1">
    <location>
        <begin position="14"/>
        <end position="25"/>
    </location>
</feature>
<proteinExistence type="predicted"/>
<name>A0A401H1K0_9APHY</name>
<sequence length="649" mass="73297">MDGAYSPVGASHGVNPSVSNPSITPYSPYPNRSSYLLGDYYCNGSTTKSKSDFKELCNILQDPEFVPADIKDTKWDTIDRQLGDDGPKSIFSTADGWREGSVKIRIPSGKKGVQGADFIISGIFHRPLEEVISTVFASERSKEFHFKPYRLLWQCLGSETAPQEVYGEMYSSSAFCQAHADLQASPPEPQCGLPRAVVACMVWSDSTHLAEFGNASLWPVYLSFGNQSKYECGKPSAKACHHVAYIPKLPDNIQDFIREHNGKEATAQMLAHCRHKLMHAIWKLLLGDHFEEACCHEIVVRCGNGIIRRLYPHFFTYSADYPEKVLLATIRDMSGCPCPRCLIAKKDIHQLATVTDMRCRHDTARVDDDGHHSKVQQARKFIYELGYIVNSTVVDEILKAESLVPTEWELGVWKQILIHLIRILHAVKGGKVQEFDAHFRQVPIFGQDTIRKFSANVSEMKKLAARNFEDILQCIIPVFEGLLPQPYDGQIQDLLFVTAQLHGLHKLRIHTEHTLTITEQVTTDFAQLLCRFKVTTCTAFDTVELPKEKAAHLRQQARERRPTAGTASTVAHPATSNVNAIDITRPQRKEFNMDTYKCHSLGDYPRTIREHGTTDSYTTQIGELEHCKAKQRFERTSKKDYIKQLVAIE</sequence>
<accession>A0A401H1K0</accession>
<gene>
    <name evidence="2" type="ORF">SCP_1301310</name>
</gene>
<dbReference type="RefSeq" id="XP_027619229.1">
    <property type="nucleotide sequence ID" value="XM_027763428.1"/>
</dbReference>
<comment type="caution">
    <text evidence="2">The sequence shown here is derived from an EMBL/GenBank/DDBJ whole genome shotgun (WGS) entry which is preliminary data.</text>
</comment>
<protein>
    <submittedName>
        <fullName evidence="2">Uncharacterized protein</fullName>
    </submittedName>
</protein>
<organism evidence="2 3">
    <name type="scientific">Sparassis crispa</name>
    <dbReference type="NCBI Taxonomy" id="139825"/>
    <lineage>
        <taxon>Eukaryota</taxon>
        <taxon>Fungi</taxon>
        <taxon>Dikarya</taxon>
        <taxon>Basidiomycota</taxon>
        <taxon>Agaricomycotina</taxon>
        <taxon>Agaricomycetes</taxon>
        <taxon>Polyporales</taxon>
        <taxon>Sparassidaceae</taxon>
        <taxon>Sparassis</taxon>
    </lineage>
</organism>
<dbReference type="InterPro" id="IPR041078">
    <property type="entry name" value="Plavaka"/>
</dbReference>
<dbReference type="OrthoDB" id="3208495at2759"/>
<reference evidence="2 3" key="1">
    <citation type="journal article" date="2018" name="Sci. Rep.">
        <title>Genome sequence of the cauliflower mushroom Sparassis crispa (Hanabiratake) and its association with beneficial usage.</title>
        <authorList>
            <person name="Kiyama R."/>
            <person name="Furutani Y."/>
            <person name="Kawaguchi K."/>
            <person name="Nakanishi T."/>
        </authorList>
    </citation>
    <scope>NUCLEOTIDE SEQUENCE [LARGE SCALE GENOMIC DNA]</scope>
</reference>
<dbReference type="EMBL" id="BFAD01000013">
    <property type="protein sequence ID" value="GBE88316.1"/>
    <property type="molecule type" value="Genomic_DNA"/>
</dbReference>
<feature type="region of interest" description="Disordered" evidence="1">
    <location>
        <begin position="1"/>
        <end position="25"/>
    </location>
</feature>
<dbReference type="Proteomes" id="UP000287166">
    <property type="component" value="Unassembled WGS sequence"/>
</dbReference>
<keyword evidence="3" id="KW-1185">Reference proteome</keyword>
<dbReference type="AlphaFoldDB" id="A0A401H1K0"/>
<evidence type="ECO:0000313" key="2">
    <source>
        <dbReference type="EMBL" id="GBE88316.1"/>
    </source>
</evidence>
<evidence type="ECO:0000256" key="1">
    <source>
        <dbReference type="SAM" id="MobiDB-lite"/>
    </source>
</evidence>
<dbReference type="STRING" id="139825.A0A401H1K0"/>